<gene>
    <name evidence="2" type="ORF">DI555_13680</name>
</gene>
<sequence length="278" mass="29880">MNRIERRPLGRRLFAGLGVTALALLAAACIFAPGKFTSTLDLRKNRTFSFRYAGEIVMVPLQMSKPKAFEPEACHDEDYNDRPCTEEELAQQKTDWEKSTEEKRKSDAQAAQMLTGGLDPSDPKAGEQIAEKLRRQTGWNKVVYIGDGKFDVDFATTGRLDHDFAFPTIEGFAMSNSFVQLTLRRDGSVRMDAPSFGPQGGAAGMGAMMSGLAQEKGGSDATPGTTAADGIFTLTTDGEILANNTDEGPQTAPGGKALVWTINPRTAAAPTALVKLAP</sequence>
<proteinExistence type="predicted"/>
<protein>
    <recommendedName>
        <fullName evidence="4">Lipoprotein</fullName>
    </recommendedName>
</protein>
<evidence type="ECO:0000313" key="2">
    <source>
        <dbReference type="EMBL" id="PZQ54117.1"/>
    </source>
</evidence>
<dbReference type="EMBL" id="QFPX01000010">
    <property type="protein sequence ID" value="PZQ54117.1"/>
    <property type="molecule type" value="Genomic_DNA"/>
</dbReference>
<feature type="compositionally biased region" description="Basic and acidic residues" evidence="1">
    <location>
        <begin position="94"/>
        <end position="107"/>
    </location>
</feature>
<feature type="region of interest" description="Disordered" evidence="1">
    <location>
        <begin position="87"/>
        <end position="109"/>
    </location>
</feature>
<name>A0A2W5Q9I5_9SPHN</name>
<reference evidence="2 3" key="1">
    <citation type="submission" date="2017-08" db="EMBL/GenBank/DDBJ databases">
        <title>Infants hospitalized years apart are colonized by the same room-sourced microbial strains.</title>
        <authorList>
            <person name="Brooks B."/>
            <person name="Olm M.R."/>
            <person name="Firek B.A."/>
            <person name="Baker R."/>
            <person name="Thomas B.C."/>
            <person name="Morowitz M.J."/>
            <person name="Banfield J.F."/>
        </authorList>
    </citation>
    <scope>NUCLEOTIDE SEQUENCE [LARGE SCALE GENOMIC DNA]</scope>
    <source>
        <strain evidence="2">S2_005_002_R2_33</strain>
    </source>
</reference>
<dbReference type="Proteomes" id="UP000249082">
    <property type="component" value="Unassembled WGS sequence"/>
</dbReference>
<accession>A0A2W5Q9I5</accession>
<comment type="caution">
    <text evidence="2">The sequence shown here is derived from an EMBL/GenBank/DDBJ whole genome shotgun (WGS) entry which is preliminary data.</text>
</comment>
<evidence type="ECO:0000256" key="1">
    <source>
        <dbReference type="SAM" id="MobiDB-lite"/>
    </source>
</evidence>
<organism evidence="2 3">
    <name type="scientific">Novosphingobium pentaromativorans</name>
    <dbReference type="NCBI Taxonomy" id="205844"/>
    <lineage>
        <taxon>Bacteria</taxon>
        <taxon>Pseudomonadati</taxon>
        <taxon>Pseudomonadota</taxon>
        <taxon>Alphaproteobacteria</taxon>
        <taxon>Sphingomonadales</taxon>
        <taxon>Sphingomonadaceae</taxon>
        <taxon>Novosphingobium</taxon>
    </lineage>
</organism>
<evidence type="ECO:0008006" key="4">
    <source>
        <dbReference type="Google" id="ProtNLM"/>
    </source>
</evidence>
<dbReference type="AlphaFoldDB" id="A0A2W5Q9I5"/>
<dbReference type="PROSITE" id="PS51257">
    <property type="entry name" value="PROKAR_LIPOPROTEIN"/>
    <property type="match status" value="1"/>
</dbReference>
<evidence type="ECO:0000313" key="3">
    <source>
        <dbReference type="Proteomes" id="UP000249082"/>
    </source>
</evidence>